<dbReference type="SMART" id="SM00100">
    <property type="entry name" value="cNMP"/>
    <property type="match status" value="1"/>
</dbReference>
<dbReference type="PROSITE" id="PS51063">
    <property type="entry name" value="HTH_CRP_2"/>
    <property type="match status" value="1"/>
</dbReference>
<protein>
    <submittedName>
        <fullName evidence="6">Transcriptional activator FtrB</fullName>
    </submittedName>
</protein>
<dbReference type="Gene3D" id="1.10.10.10">
    <property type="entry name" value="Winged helix-like DNA-binding domain superfamily/Winged helix DNA-binding domain"/>
    <property type="match status" value="1"/>
</dbReference>
<organism evidence="6">
    <name type="scientific">mine drainage metagenome</name>
    <dbReference type="NCBI Taxonomy" id="410659"/>
    <lineage>
        <taxon>unclassified sequences</taxon>
        <taxon>metagenomes</taxon>
        <taxon>ecological metagenomes</taxon>
    </lineage>
</organism>
<dbReference type="InterPro" id="IPR018490">
    <property type="entry name" value="cNMP-bd_dom_sf"/>
</dbReference>
<accession>A0A1J5PNF2</accession>
<dbReference type="InterPro" id="IPR012318">
    <property type="entry name" value="HTH_CRP"/>
</dbReference>
<feature type="domain" description="Cyclic nucleotide-binding" evidence="4">
    <location>
        <begin position="15"/>
        <end position="117"/>
    </location>
</feature>
<proteinExistence type="predicted"/>
<dbReference type="InterPro" id="IPR050397">
    <property type="entry name" value="Env_Response_Regulators"/>
</dbReference>
<dbReference type="InterPro" id="IPR014710">
    <property type="entry name" value="RmlC-like_jellyroll"/>
</dbReference>
<dbReference type="Pfam" id="PF13545">
    <property type="entry name" value="HTH_Crp_2"/>
    <property type="match status" value="1"/>
</dbReference>
<dbReference type="GO" id="GO:0003677">
    <property type="term" value="F:DNA binding"/>
    <property type="evidence" value="ECO:0007669"/>
    <property type="project" value="UniProtKB-KW"/>
</dbReference>
<keyword evidence="2" id="KW-0238">DNA-binding</keyword>
<dbReference type="GO" id="GO:0005829">
    <property type="term" value="C:cytosol"/>
    <property type="evidence" value="ECO:0007669"/>
    <property type="project" value="TreeGrafter"/>
</dbReference>
<evidence type="ECO:0000313" key="6">
    <source>
        <dbReference type="EMBL" id="OIQ69116.1"/>
    </source>
</evidence>
<evidence type="ECO:0000259" key="5">
    <source>
        <dbReference type="PROSITE" id="PS51063"/>
    </source>
</evidence>
<keyword evidence="1" id="KW-0805">Transcription regulation</keyword>
<comment type="caution">
    <text evidence="6">The sequence shown here is derived from an EMBL/GenBank/DDBJ whole genome shotgun (WGS) entry which is preliminary data.</text>
</comment>
<dbReference type="SUPFAM" id="SSF46785">
    <property type="entry name" value="Winged helix' DNA-binding domain"/>
    <property type="match status" value="1"/>
</dbReference>
<name>A0A1J5PNF2_9ZZZZ</name>
<sequence>MLRPHELAQLKALPLFSEMKEESLASLLDAALLQQFPNGVILIREGDHADFLHVVVEGLVEIFTEQNGVEWGISLINPVSTFILAAVVSDQPYLNSARTLAASRILLIPAQRVRDIFDRDVAFARIVARELASAYRSSIKKLKGYMARSSVERLANWILAEAQREAATANIVIPFDRGTLASHIGTTRENLSRSLALLTEHGVRIRGREIIIDSKEQLEAFARPQRFIDDPAS</sequence>
<dbReference type="PROSITE" id="PS50042">
    <property type="entry name" value="CNMP_BINDING_3"/>
    <property type="match status" value="1"/>
</dbReference>
<evidence type="ECO:0000256" key="3">
    <source>
        <dbReference type="ARBA" id="ARBA00023163"/>
    </source>
</evidence>
<evidence type="ECO:0000259" key="4">
    <source>
        <dbReference type="PROSITE" id="PS50042"/>
    </source>
</evidence>
<dbReference type="CDD" id="cd00038">
    <property type="entry name" value="CAP_ED"/>
    <property type="match status" value="1"/>
</dbReference>
<dbReference type="InterPro" id="IPR000595">
    <property type="entry name" value="cNMP-bd_dom"/>
</dbReference>
<dbReference type="GO" id="GO:0003700">
    <property type="term" value="F:DNA-binding transcription factor activity"/>
    <property type="evidence" value="ECO:0007669"/>
    <property type="project" value="TreeGrafter"/>
</dbReference>
<reference evidence="6" key="1">
    <citation type="submission" date="2016-10" db="EMBL/GenBank/DDBJ databases">
        <title>Sequence of Gallionella enrichment culture.</title>
        <authorList>
            <person name="Poehlein A."/>
            <person name="Muehling M."/>
            <person name="Daniel R."/>
        </authorList>
    </citation>
    <scope>NUCLEOTIDE SEQUENCE</scope>
</reference>
<dbReference type="Pfam" id="PF00027">
    <property type="entry name" value="cNMP_binding"/>
    <property type="match status" value="1"/>
</dbReference>
<dbReference type="Gene3D" id="2.60.120.10">
    <property type="entry name" value="Jelly Rolls"/>
    <property type="match status" value="1"/>
</dbReference>
<dbReference type="EMBL" id="MLJW01004910">
    <property type="protein sequence ID" value="OIQ69116.1"/>
    <property type="molecule type" value="Genomic_DNA"/>
</dbReference>
<dbReference type="PANTHER" id="PTHR24567:SF26">
    <property type="entry name" value="REGULATORY PROTEIN YEIL"/>
    <property type="match status" value="1"/>
</dbReference>
<dbReference type="InterPro" id="IPR036388">
    <property type="entry name" value="WH-like_DNA-bd_sf"/>
</dbReference>
<keyword evidence="3" id="KW-0804">Transcription</keyword>
<dbReference type="SUPFAM" id="SSF51206">
    <property type="entry name" value="cAMP-binding domain-like"/>
    <property type="match status" value="1"/>
</dbReference>
<dbReference type="InterPro" id="IPR036390">
    <property type="entry name" value="WH_DNA-bd_sf"/>
</dbReference>
<dbReference type="AlphaFoldDB" id="A0A1J5PNF2"/>
<gene>
    <name evidence="6" type="ORF">GALL_492850</name>
</gene>
<dbReference type="PANTHER" id="PTHR24567">
    <property type="entry name" value="CRP FAMILY TRANSCRIPTIONAL REGULATORY PROTEIN"/>
    <property type="match status" value="1"/>
</dbReference>
<feature type="domain" description="HTH crp-type" evidence="5">
    <location>
        <begin position="148"/>
        <end position="216"/>
    </location>
</feature>
<evidence type="ECO:0000256" key="2">
    <source>
        <dbReference type="ARBA" id="ARBA00023125"/>
    </source>
</evidence>
<evidence type="ECO:0000256" key="1">
    <source>
        <dbReference type="ARBA" id="ARBA00023015"/>
    </source>
</evidence>
<dbReference type="NCBIfam" id="NF006901">
    <property type="entry name" value="PRK09392.1"/>
    <property type="match status" value="1"/>
</dbReference>